<reference evidence="4" key="2">
    <citation type="submission" date="2025-09" db="UniProtKB">
        <authorList>
            <consortium name="Ensembl"/>
        </authorList>
    </citation>
    <scope>IDENTIFICATION</scope>
</reference>
<sequence length="1608" mass="178817">VGPHNTPFCHLCPSEFFNPWYGQNACFPCGSEATQPEEGKDICVCRKPGRMFQPSDGRCPCLPGYQDIGESIGCIQREHKSCKDGATWNQEGLCLTKEQWNDHCAHQVCATPGDARGYDPSLGLCLCWGQHLSGMCGPLCSEGQRHILQLSCPEGIPQISICPEGQPHIEDFYLLDRPSSPRAVGHPCNLGQEQEPVPLYVIKVNEHGFRGLTRPGPELLHLLSLPFTDPRHPDQGLESFLGKSREKHQSSLWSQSLNSTYPGELPGIQNPTVCLQTNDTLAFLVTREHYPEYDLGHFYNTLQQFDWGRFRALAEESQLNEQSPHLFLQQFQLPGVYVFHLSSNWHRKMYLRTLPPGGRCFVDGPFASTTPRHLIQTGIAKIPQPLKKTHWPGILGVIVLLLGLCLLLLIQCHSLSWARKTAPHPIFRTHQQGYNLDVYISPRTGMTSVRRAQSHQQCDVPRVEGGHGGSWEMVDQVDLEWFDTEAFFGILHRQSLTVTAKLSQTKKELKLLYLKLLSEARSLRQLWDAQYCTPASTDQLPGSTQREQQQAAIAAVRATEEESERRGRLAGEYAASLSHQLELLHQDLHAKQDQWASFCSTLMEAQRLLKASISSEPEKCQQTGQSPKRVVPQLDIVLGHLSQVMLQEGHHLKAWGFLGTGTGAELLRPGPQGGADDITVDPVTKLMVPGPNCAMLPASGHARPIPTGYFIHPDTGHVLPEAGHLGYDLLSGTLVPITDSNTGGIRTSDFAVLPYVPYPTCPATGCPPATHLPVLQPRRISQLGGLMTDPITGIEVPVLAVTLHPQTKQWLTLGGTYNNPLTKTLAPLELGAPMEDPVTEGIVPILGVGLDEHTGQVLALGGLRDATGSLLLPGDSFVEPLSGKTVQLQGASWRAGQTLPHMGGPQALLDANVLVAQRQVIMVLQKYQETPGSRAQRLLEASINDMRQALALSLHHILQQAQRSARQLEAACAIEASGSRIGTMCYPGTELWVPALYGMEIPDPEGSGLMVPILGMQQDGNSDNTTPLAGTMEDAGGKGLVPISIGAQYGPVIGAQMNPSAGVVVPVVQVLEALPRRVKDPGLQNLLERELRVRRQYWQRQEQEEQRLAEHLWHLSQELSFNPGLDARLQLKAAEEACTALEACCLQETERRAGTLSTLSIPEWRLLSQADREEREEEVQVTLGMRKVLHGLGQVAEKLRKASVRLQGQEEEVRLQQNRKQSPQPRNRPRKVVQHLSDEFQEMVRERQNILDRALGQLQYRRELSRLQLLHIQIIAIGTPVCLENYPGDRFYGTVTTSLRDLSADCPLLIPFLKSLTAMLVEDQGHRLGLEDPRPGADSAKVNTVWTPPLFSIMKKIYTWTKAHKDITELQEQMYHRPDPKSSLQSHPNTQTMQKEDLVTVQPMHLSAWEFVVYQHGISVLHLLIPQLQAPEITLQIASRLPATGISDNAFHGSFFYEMIQIHSHIQSAENTLFVGRECLASVGSFVLLLIHHLAHIAAGDTHQDSNPCFLRSFYQGLRAYFKEAFSSTLQMAAVSWDSKFDQSLSTILLEEQPTSEKERDLLSKLIDRKHEPCLTRESSEEYIKKNKDLLLFTNMEHFLKSILSAEK</sequence>
<evidence type="ECO:0000256" key="2">
    <source>
        <dbReference type="SAM" id="MobiDB-lite"/>
    </source>
</evidence>
<dbReference type="GeneTree" id="ENSGT00390000003661"/>
<feature type="region of interest" description="Disordered" evidence="2">
    <location>
        <begin position="1210"/>
        <end position="1232"/>
    </location>
</feature>
<evidence type="ECO:0000259" key="3">
    <source>
        <dbReference type="PROSITE" id="PS00036"/>
    </source>
</evidence>
<protein>
    <submittedName>
        <fullName evidence="4">Predicted gene, 32742</fullName>
    </submittedName>
</protein>
<dbReference type="PANTHER" id="PTHR47236">
    <property type="entry name" value="GENE, 32742-RELATED-RELATED"/>
    <property type="match status" value="1"/>
</dbReference>
<evidence type="ECO:0000313" key="4">
    <source>
        <dbReference type="Ensembl" id="ENSNGAP00000020050.1"/>
    </source>
</evidence>
<dbReference type="OMA" id="KMYLRTL"/>
<dbReference type="PANTHER" id="PTHR47236:SF5">
    <property type="entry name" value="GENE, 32742-RELATED"/>
    <property type="match status" value="1"/>
</dbReference>
<dbReference type="Ensembl" id="ENSNGAT00000025717.1">
    <property type="protein sequence ID" value="ENSNGAP00000020050.1"/>
    <property type="gene ID" value="ENSNGAG00000019647.1"/>
</dbReference>
<feature type="compositionally biased region" description="Polar residues" evidence="2">
    <location>
        <begin position="1215"/>
        <end position="1225"/>
    </location>
</feature>
<dbReference type="Proteomes" id="UP000694381">
    <property type="component" value="Unassembled WGS sequence"/>
</dbReference>
<dbReference type="InterPro" id="IPR004827">
    <property type="entry name" value="bZIP"/>
</dbReference>
<organism evidence="4 5">
    <name type="scientific">Nannospalax galili</name>
    <name type="common">Northern Israeli blind subterranean mole rat</name>
    <name type="synonym">Spalax galili</name>
    <dbReference type="NCBI Taxonomy" id="1026970"/>
    <lineage>
        <taxon>Eukaryota</taxon>
        <taxon>Metazoa</taxon>
        <taxon>Chordata</taxon>
        <taxon>Craniata</taxon>
        <taxon>Vertebrata</taxon>
        <taxon>Euteleostomi</taxon>
        <taxon>Mammalia</taxon>
        <taxon>Eutheria</taxon>
        <taxon>Euarchontoglires</taxon>
        <taxon>Glires</taxon>
        <taxon>Rodentia</taxon>
        <taxon>Myomorpha</taxon>
        <taxon>Muroidea</taxon>
        <taxon>Spalacidae</taxon>
        <taxon>Spalacinae</taxon>
        <taxon>Nannospalax</taxon>
    </lineage>
</organism>
<evidence type="ECO:0000313" key="5">
    <source>
        <dbReference type="Proteomes" id="UP000694381"/>
    </source>
</evidence>
<evidence type="ECO:0000256" key="1">
    <source>
        <dbReference type="ARBA" id="ARBA00023242"/>
    </source>
</evidence>
<proteinExistence type="predicted"/>
<dbReference type="PROSITE" id="PS00036">
    <property type="entry name" value="BZIP_BASIC"/>
    <property type="match status" value="1"/>
</dbReference>
<reference evidence="4" key="1">
    <citation type="submission" date="2025-08" db="UniProtKB">
        <authorList>
            <consortium name="Ensembl"/>
        </authorList>
    </citation>
    <scope>IDENTIFICATION</scope>
</reference>
<accession>A0A8C6RM06</accession>
<dbReference type="GO" id="GO:0003700">
    <property type="term" value="F:DNA-binding transcription factor activity"/>
    <property type="evidence" value="ECO:0007669"/>
    <property type="project" value="InterPro"/>
</dbReference>
<keyword evidence="1" id="KW-0539">Nucleus</keyword>
<keyword evidence="5" id="KW-1185">Reference proteome</keyword>
<feature type="domain" description="BZIP" evidence="3">
    <location>
        <begin position="1214"/>
        <end position="1228"/>
    </location>
</feature>
<name>A0A8C6RM06_NANGA</name>